<name>A0A225BAH5_TALAT</name>
<feature type="compositionally biased region" description="Basic and acidic residues" evidence="1">
    <location>
        <begin position="16"/>
        <end position="25"/>
    </location>
</feature>
<reference evidence="2 3" key="1">
    <citation type="submission" date="2015-06" db="EMBL/GenBank/DDBJ databases">
        <title>Talaromyces atroroseus IBT 11181 draft genome.</title>
        <authorList>
            <person name="Rasmussen K.B."/>
            <person name="Rasmussen S."/>
            <person name="Petersen B."/>
            <person name="Sicheritz-Ponten T."/>
            <person name="Mortensen U.H."/>
            <person name="Thrane U."/>
        </authorList>
    </citation>
    <scope>NUCLEOTIDE SEQUENCE [LARGE SCALE GENOMIC DNA]</scope>
    <source>
        <strain evidence="2 3">IBT 11181</strain>
    </source>
</reference>
<gene>
    <name evidence="2" type="ORF">UA08_00959</name>
</gene>
<dbReference type="GeneID" id="31000714"/>
<dbReference type="AlphaFoldDB" id="A0A225BAH5"/>
<evidence type="ECO:0000256" key="1">
    <source>
        <dbReference type="SAM" id="MobiDB-lite"/>
    </source>
</evidence>
<organism evidence="2 3">
    <name type="scientific">Talaromyces atroroseus</name>
    <dbReference type="NCBI Taxonomy" id="1441469"/>
    <lineage>
        <taxon>Eukaryota</taxon>
        <taxon>Fungi</taxon>
        <taxon>Dikarya</taxon>
        <taxon>Ascomycota</taxon>
        <taxon>Pezizomycotina</taxon>
        <taxon>Eurotiomycetes</taxon>
        <taxon>Eurotiomycetidae</taxon>
        <taxon>Eurotiales</taxon>
        <taxon>Trichocomaceae</taxon>
        <taxon>Talaromyces</taxon>
        <taxon>Talaromyces sect. Trachyspermi</taxon>
    </lineage>
</organism>
<proteinExistence type="predicted"/>
<dbReference type="EMBL" id="LFMY01000001">
    <property type="protein sequence ID" value="OKL64386.1"/>
    <property type="molecule type" value="Genomic_DNA"/>
</dbReference>
<comment type="caution">
    <text evidence="2">The sequence shown here is derived from an EMBL/GenBank/DDBJ whole genome shotgun (WGS) entry which is preliminary data.</text>
</comment>
<dbReference type="Proteomes" id="UP000214365">
    <property type="component" value="Unassembled WGS sequence"/>
</dbReference>
<sequence length="128" mass="14804">MSTLSRVTSKLLRSRKHEDQNDRQVDPASQIRDTFSIFLLDVLTDLESQRKKSHIFDPKLFGEYGITPEAFNPDDKSSCEDEDPHPNRFFVPMNRETHEIFTPDLNTDFAKEYHARIGELHILKGGGK</sequence>
<dbReference type="RefSeq" id="XP_020124507.1">
    <property type="nucleotide sequence ID" value="XM_020260822.1"/>
</dbReference>
<feature type="region of interest" description="Disordered" evidence="1">
    <location>
        <begin position="1"/>
        <end position="27"/>
    </location>
</feature>
<evidence type="ECO:0000313" key="3">
    <source>
        <dbReference type="Proteomes" id="UP000214365"/>
    </source>
</evidence>
<evidence type="ECO:0000313" key="2">
    <source>
        <dbReference type="EMBL" id="OKL64386.1"/>
    </source>
</evidence>
<accession>A0A225BAH5</accession>
<keyword evidence="3" id="KW-1185">Reference proteome</keyword>
<protein>
    <submittedName>
        <fullName evidence="2">Uncharacterized protein</fullName>
    </submittedName>
</protein>